<protein>
    <recommendedName>
        <fullName evidence="3">Beta-lactamase-related domain-containing protein</fullName>
    </recommendedName>
</protein>
<dbReference type="Proteomes" id="UP000654345">
    <property type="component" value="Unassembled WGS sequence"/>
</dbReference>
<proteinExistence type="predicted"/>
<gene>
    <name evidence="1" type="ORF">KSB_02820</name>
</gene>
<sequence length="71" mass="7721">MRDSAAISPSNSDLQGLEDVIDQTRDEWDIPGLATAVIKDGQVRLSQGFGKRSVSGNLDTRFRVHIPAPTL</sequence>
<evidence type="ECO:0000313" key="2">
    <source>
        <dbReference type="Proteomes" id="UP000654345"/>
    </source>
</evidence>
<dbReference type="EMBL" id="BNJG01000001">
    <property type="protein sequence ID" value="GHO51807.1"/>
    <property type="molecule type" value="Genomic_DNA"/>
</dbReference>
<dbReference type="Gene3D" id="3.40.710.10">
    <property type="entry name" value="DD-peptidase/beta-lactamase superfamily"/>
    <property type="match status" value="1"/>
</dbReference>
<dbReference type="SUPFAM" id="SSF56601">
    <property type="entry name" value="beta-lactamase/transpeptidase-like"/>
    <property type="match status" value="1"/>
</dbReference>
<name>A0ABQ3UH81_9CHLR</name>
<reference evidence="1 2" key="1">
    <citation type="journal article" date="2021" name="Int. J. Syst. Evol. Microbiol.">
        <title>Reticulibacter mediterranei gen. nov., sp. nov., within the new family Reticulibacteraceae fam. nov., and Ktedonospora formicarum gen. nov., sp. nov., Ktedonobacter robiniae sp. nov., Dictyobacter formicarum sp. nov. and Dictyobacter arantiisoli sp. nov., belonging to the class Ktedonobacteria.</title>
        <authorList>
            <person name="Yabe S."/>
            <person name="Zheng Y."/>
            <person name="Wang C.M."/>
            <person name="Sakai Y."/>
            <person name="Abe K."/>
            <person name="Yokota A."/>
            <person name="Donadio S."/>
            <person name="Cavaletti L."/>
            <person name="Monciardini P."/>
        </authorList>
    </citation>
    <scope>NUCLEOTIDE SEQUENCE [LARGE SCALE GENOMIC DNA]</scope>
    <source>
        <strain evidence="1 2">SOSP1-30</strain>
    </source>
</reference>
<accession>A0ABQ3UH81</accession>
<organism evidence="1 2">
    <name type="scientific">Ktedonobacter robiniae</name>
    <dbReference type="NCBI Taxonomy" id="2778365"/>
    <lineage>
        <taxon>Bacteria</taxon>
        <taxon>Bacillati</taxon>
        <taxon>Chloroflexota</taxon>
        <taxon>Ktedonobacteria</taxon>
        <taxon>Ktedonobacterales</taxon>
        <taxon>Ktedonobacteraceae</taxon>
        <taxon>Ktedonobacter</taxon>
    </lineage>
</organism>
<keyword evidence="2" id="KW-1185">Reference proteome</keyword>
<evidence type="ECO:0000313" key="1">
    <source>
        <dbReference type="EMBL" id="GHO51807.1"/>
    </source>
</evidence>
<dbReference type="InterPro" id="IPR012338">
    <property type="entry name" value="Beta-lactam/transpept-like"/>
</dbReference>
<comment type="caution">
    <text evidence="1">The sequence shown here is derived from an EMBL/GenBank/DDBJ whole genome shotgun (WGS) entry which is preliminary data.</text>
</comment>
<evidence type="ECO:0008006" key="3">
    <source>
        <dbReference type="Google" id="ProtNLM"/>
    </source>
</evidence>